<accession>A0ABR2JCM6</accession>
<gene>
    <name evidence="2" type="ORF">M9Y10_005594</name>
</gene>
<keyword evidence="1" id="KW-0175">Coiled coil</keyword>
<organism evidence="2 3">
    <name type="scientific">Tritrichomonas musculus</name>
    <dbReference type="NCBI Taxonomy" id="1915356"/>
    <lineage>
        <taxon>Eukaryota</taxon>
        <taxon>Metamonada</taxon>
        <taxon>Parabasalia</taxon>
        <taxon>Tritrichomonadida</taxon>
        <taxon>Tritrichomonadidae</taxon>
        <taxon>Tritrichomonas</taxon>
    </lineage>
</organism>
<dbReference type="Proteomes" id="UP001470230">
    <property type="component" value="Unassembled WGS sequence"/>
</dbReference>
<reference evidence="2 3" key="1">
    <citation type="submission" date="2024-04" db="EMBL/GenBank/DDBJ databases">
        <title>Tritrichomonas musculus Genome.</title>
        <authorList>
            <person name="Alves-Ferreira E."/>
            <person name="Grigg M."/>
            <person name="Lorenzi H."/>
            <person name="Galac M."/>
        </authorList>
    </citation>
    <scope>NUCLEOTIDE SEQUENCE [LARGE SCALE GENOMIC DNA]</scope>
    <source>
        <strain evidence="2 3">EAF2021</strain>
    </source>
</reference>
<keyword evidence="3" id="KW-1185">Reference proteome</keyword>
<sequence length="201" mass="23225">MSYLQTSEIYSQSRIASTNKSLNNRMLFDEKTMLRLDQKQQKREAYVRSRLNGFSAREFDDDDDENVPTFAEVTTGSSKLTLDLKSRVELLRKKIQDIQTEKKKILEEGVQQVQSYMEQLKREQAAHAKEMQKLREDDTEVSANFIKEVEKLKQQYKQQKKPLDEIISHVKSTIVETGVAPEDSISSIQVTEVKTSDSEGQ</sequence>
<evidence type="ECO:0000313" key="3">
    <source>
        <dbReference type="Proteomes" id="UP001470230"/>
    </source>
</evidence>
<evidence type="ECO:0000256" key="1">
    <source>
        <dbReference type="SAM" id="Coils"/>
    </source>
</evidence>
<feature type="coiled-coil region" evidence="1">
    <location>
        <begin position="88"/>
        <end position="137"/>
    </location>
</feature>
<evidence type="ECO:0000313" key="2">
    <source>
        <dbReference type="EMBL" id="KAK8875429.1"/>
    </source>
</evidence>
<dbReference type="EMBL" id="JAPFFF010000012">
    <property type="protein sequence ID" value="KAK8875429.1"/>
    <property type="molecule type" value="Genomic_DNA"/>
</dbReference>
<comment type="caution">
    <text evidence="2">The sequence shown here is derived from an EMBL/GenBank/DDBJ whole genome shotgun (WGS) entry which is preliminary data.</text>
</comment>
<protein>
    <submittedName>
        <fullName evidence="2">Uncharacterized protein</fullName>
    </submittedName>
</protein>
<proteinExistence type="predicted"/>
<name>A0ABR2JCM6_9EUKA</name>